<dbReference type="GO" id="GO:0005525">
    <property type="term" value="F:GTP binding"/>
    <property type="evidence" value="ECO:0007669"/>
    <property type="project" value="UniProtKB-KW"/>
</dbReference>
<evidence type="ECO:0000256" key="2">
    <source>
        <dbReference type="ARBA" id="ARBA00022679"/>
    </source>
</evidence>
<keyword evidence="4" id="KW-0547">Nucleotide-binding</keyword>
<dbReference type="Pfam" id="PF12804">
    <property type="entry name" value="NTP_transf_3"/>
    <property type="match status" value="1"/>
</dbReference>
<evidence type="ECO:0000256" key="5">
    <source>
        <dbReference type="ARBA" id="ARBA00022842"/>
    </source>
</evidence>
<evidence type="ECO:0000256" key="1">
    <source>
        <dbReference type="ARBA" id="ARBA00022490"/>
    </source>
</evidence>
<dbReference type="PANTHER" id="PTHR19136">
    <property type="entry name" value="MOLYBDENUM COFACTOR GUANYLYLTRANSFERASE"/>
    <property type="match status" value="1"/>
</dbReference>
<name>A0A8J3D9N0_9BACT</name>
<evidence type="ECO:0000259" key="8">
    <source>
        <dbReference type="Pfam" id="PF12804"/>
    </source>
</evidence>
<proteinExistence type="predicted"/>
<evidence type="ECO:0000313" key="10">
    <source>
        <dbReference type="Proteomes" id="UP000642829"/>
    </source>
</evidence>
<dbReference type="RefSeq" id="WP_189511840.1">
    <property type="nucleotide sequence ID" value="NZ_BMXG01000003.1"/>
</dbReference>
<evidence type="ECO:0000256" key="7">
    <source>
        <dbReference type="ARBA" id="ARBA00023150"/>
    </source>
</evidence>
<evidence type="ECO:0000256" key="4">
    <source>
        <dbReference type="ARBA" id="ARBA00022741"/>
    </source>
</evidence>
<evidence type="ECO:0000256" key="3">
    <source>
        <dbReference type="ARBA" id="ARBA00022723"/>
    </source>
</evidence>
<dbReference type="AlphaFoldDB" id="A0A8J3D9N0"/>
<accession>A0A8J3D9N0</accession>
<keyword evidence="5" id="KW-0460">Magnesium</keyword>
<keyword evidence="6" id="KW-0342">GTP-binding</keyword>
<dbReference type="InterPro" id="IPR025877">
    <property type="entry name" value="MobA-like_NTP_Trfase"/>
</dbReference>
<dbReference type="Proteomes" id="UP000642829">
    <property type="component" value="Unassembled WGS sequence"/>
</dbReference>
<dbReference type="InterPro" id="IPR029044">
    <property type="entry name" value="Nucleotide-diphossugar_trans"/>
</dbReference>
<keyword evidence="2" id="KW-0808">Transferase</keyword>
<dbReference type="InterPro" id="IPR013482">
    <property type="entry name" value="Molybde_CF_guanTrfase"/>
</dbReference>
<dbReference type="Gene3D" id="3.90.550.10">
    <property type="entry name" value="Spore Coat Polysaccharide Biosynthesis Protein SpsA, Chain A"/>
    <property type="match status" value="1"/>
</dbReference>
<sequence>MSFVQENLYGLVLAGGRSRRLGRDKATLVYKGQLQLDRSIGMLKRYCEKVFISVREDQGYTVGAEPIIDRMGEIGPLGGILSAFFYHRDKDWLVLGVDMPFINIFTVKEILDARDKDKLATCFRTHDGGPEPLCTIYENRFKEQLLNNAKAGERSPKRILTGLEDDVKMVDPKDPSHLDCIVTAEDYLAAQTRMLGGR</sequence>
<gene>
    <name evidence="9" type="ORF">GCM10007047_06600</name>
</gene>
<dbReference type="PANTHER" id="PTHR19136:SF81">
    <property type="entry name" value="MOLYBDENUM COFACTOR GUANYLYLTRANSFERASE"/>
    <property type="match status" value="1"/>
</dbReference>
<dbReference type="SUPFAM" id="SSF53448">
    <property type="entry name" value="Nucleotide-diphospho-sugar transferases"/>
    <property type="match status" value="1"/>
</dbReference>
<dbReference type="EMBL" id="BMXG01000003">
    <property type="protein sequence ID" value="GHB93757.1"/>
    <property type="molecule type" value="Genomic_DNA"/>
</dbReference>
<protein>
    <recommendedName>
        <fullName evidence="8">MobA-like NTP transferase domain-containing protein</fullName>
    </recommendedName>
</protein>
<dbReference type="GO" id="GO:0006777">
    <property type="term" value="P:Mo-molybdopterin cofactor biosynthetic process"/>
    <property type="evidence" value="ECO:0007669"/>
    <property type="project" value="UniProtKB-KW"/>
</dbReference>
<evidence type="ECO:0000313" key="9">
    <source>
        <dbReference type="EMBL" id="GHB93757.1"/>
    </source>
</evidence>
<reference evidence="9" key="2">
    <citation type="submission" date="2020-09" db="EMBL/GenBank/DDBJ databases">
        <authorList>
            <person name="Sun Q."/>
            <person name="Kim S."/>
        </authorList>
    </citation>
    <scope>NUCLEOTIDE SEQUENCE</scope>
    <source>
        <strain evidence="9">KCTC 12870</strain>
    </source>
</reference>
<dbReference type="CDD" id="cd02503">
    <property type="entry name" value="MobA"/>
    <property type="match status" value="1"/>
</dbReference>
<reference evidence="9" key="1">
    <citation type="journal article" date="2014" name="Int. J. Syst. Evol. Microbiol.">
        <title>Complete genome sequence of Corynebacterium casei LMG S-19264T (=DSM 44701T), isolated from a smear-ripened cheese.</title>
        <authorList>
            <consortium name="US DOE Joint Genome Institute (JGI-PGF)"/>
            <person name="Walter F."/>
            <person name="Albersmeier A."/>
            <person name="Kalinowski J."/>
            <person name="Ruckert C."/>
        </authorList>
    </citation>
    <scope>NUCLEOTIDE SEQUENCE</scope>
    <source>
        <strain evidence="9">KCTC 12870</strain>
    </source>
</reference>
<comment type="caution">
    <text evidence="9">The sequence shown here is derived from an EMBL/GenBank/DDBJ whole genome shotgun (WGS) entry which is preliminary data.</text>
</comment>
<keyword evidence="3" id="KW-0479">Metal-binding</keyword>
<dbReference type="GO" id="GO:0016779">
    <property type="term" value="F:nucleotidyltransferase activity"/>
    <property type="evidence" value="ECO:0007669"/>
    <property type="project" value="TreeGrafter"/>
</dbReference>
<keyword evidence="10" id="KW-1185">Reference proteome</keyword>
<feature type="domain" description="MobA-like NTP transferase" evidence="8">
    <location>
        <begin position="10"/>
        <end position="161"/>
    </location>
</feature>
<organism evidence="9 10">
    <name type="scientific">Cerasicoccus arenae</name>
    <dbReference type="NCBI Taxonomy" id="424488"/>
    <lineage>
        <taxon>Bacteria</taxon>
        <taxon>Pseudomonadati</taxon>
        <taxon>Verrucomicrobiota</taxon>
        <taxon>Opitutia</taxon>
        <taxon>Puniceicoccales</taxon>
        <taxon>Cerasicoccaceae</taxon>
        <taxon>Cerasicoccus</taxon>
    </lineage>
</organism>
<dbReference type="GO" id="GO:0046872">
    <property type="term" value="F:metal ion binding"/>
    <property type="evidence" value="ECO:0007669"/>
    <property type="project" value="UniProtKB-KW"/>
</dbReference>
<keyword evidence="7" id="KW-0501">Molybdenum cofactor biosynthesis</keyword>
<keyword evidence="1" id="KW-0963">Cytoplasm</keyword>
<evidence type="ECO:0000256" key="6">
    <source>
        <dbReference type="ARBA" id="ARBA00023134"/>
    </source>
</evidence>